<evidence type="ECO:0000313" key="2">
    <source>
        <dbReference type="EMBL" id="BBO90222.1"/>
    </source>
</evidence>
<feature type="domain" description="Methyltransferase" evidence="1">
    <location>
        <begin position="48"/>
        <end position="164"/>
    </location>
</feature>
<reference evidence="2 3" key="1">
    <citation type="submission" date="2019-11" db="EMBL/GenBank/DDBJ databases">
        <title>Comparative genomics of hydrocarbon-degrading Desulfosarcina strains.</title>
        <authorList>
            <person name="Watanabe M."/>
            <person name="Kojima H."/>
            <person name="Fukui M."/>
        </authorList>
    </citation>
    <scope>NUCLEOTIDE SEQUENCE [LARGE SCALE GENOMIC DNA]</scope>
    <source>
        <strain evidence="3">oXyS1</strain>
    </source>
</reference>
<evidence type="ECO:0000259" key="1">
    <source>
        <dbReference type="Pfam" id="PF13679"/>
    </source>
</evidence>
<sequence length="223" mass="24187">MNPSSKSRLTEKQLSHFTGTSLFDGIARAVCRAGTLPAKELYEAWEVARRVRRKYRGGRVVDLACGHGLLAHILLLLDNTSPAAIAIDVHPPKNARRLSAELIKAWPRLNGRIRYQASEIQSVPLFPSDLVVSVHACGSLTDTVLDRAVAAGTRVAVLPCCHDLARCDTGGLEGWLDGPLAVDATRAARLRACGYQVLTRVIPDTITPKNRLLMGHPDRSISG</sequence>
<dbReference type="InterPro" id="IPR025714">
    <property type="entry name" value="Methyltranfer_dom"/>
</dbReference>
<dbReference type="Proteomes" id="UP000422108">
    <property type="component" value="Chromosome"/>
</dbReference>
<dbReference type="EMBL" id="AP021879">
    <property type="protein sequence ID" value="BBO90222.1"/>
    <property type="molecule type" value="Genomic_DNA"/>
</dbReference>
<keyword evidence="3" id="KW-1185">Reference proteome</keyword>
<name>A0A5K8AC35_9BACT</name>
<protein>
    <recommendedName>
        <fullName evidence="1">Methyltransferase domain-containing protein</fullName>
    </recommendedName>
</protein>
<evidence type="ECO:0000313" key="3">
    <source>
        <dbReference type="Proteomes" id="UP000422108"/>
    </source>
</evidence>
<dbReference type="RefSeq" id="WP_155311301.1">
    <property type="nucleotide sequence ID" value="NZ_AP021879.1"/>
</dbReference>
<dbReference type="AlphaFoldDB" id="A0A5K8AC35"/>
<dbReference type="PANTHER" id="PTHR13369:SF0">
    <property type="entry name" value="GLUTATHIONE S-TRANSFERASE C-TERMINAL DOMAIN-CONTAINING PROTEIN"/>
    <property type="match status" value="1"/>
</dbReference>
<dbReference type="SUPFAM" id="SSF53335">
    <property type="entry name" value="S-adenosyl-L-methionine-dependent methyltransferases"/>
    <property type="match status" value="1"/>
</dbReference>
<dbReference type="Pfam" id="PF13679">
    <property type="entry name" value="Methyltransf_32"/>
    <property type="match status" value="1"/>
</dbReference>
<dbReference type="GO" id="GO:0005737">
    <property type="term" value="C:cytoplasm"/>
    <property type="evidence" value="ECO:0007669"/>
    <property type="project" value="TreeGrafter"/>
</dbReference>
<dbReference type="Gene3D" id="3.40.50.150">
    <property type="entry name" value="Vaccinia Virus protein VP39"/>
    <property type="match status" value="1"/>
</dbReference>
<organism evidence="2 3">
    <name type="scientific">Desulfosarcina ovata subsp. ovata</name>
    <dbReference type="NCBI Taxonomy" id="2752305"/>
    <lineage>
        <taxon>Bacteria</taxon>
        <taxon>Pseudomonadati</taxon>
        <taxon>Thermodesulfobacteriota</taxon>
        <taxon>Desulfobacteria</taxon>
        <taxon>Desulfobacterales</taxon>
        <taxon>Desulfosarcinaceae</taxon>
        <taxon>Desulfosarcina</taxon>
    </lineage>
</organism>
<gene>
    <name evidence="2" type="ORF">DSCOOX_34020</name>
</gene>
<dbReference type="InterPro" id="IPR029063">
    <property type="entry name" value="SAM-dependent_MTases_sf"/>
</dbReference>
<accession>A0A5K8AC35</accession>
<dbReference type="PANTHER" id="PTHR13369">
    <property type="match status" value="1"/>
</dbReference>
<proteinExistence type="predicted"/>